<dbReference type="PANTHER" id="PTHR36181">
    <property type="entry name" value="INTRON-ENCODED ENDONUCLEASE AI3-RELATED"/>
    <property type="match status" value="1"/>
</dbReference>
<dbReference type="Pfam" id="PF00961">
    <property type="entry name" value="LAGLIDADG_1"/>
    <property type="match status" value="1"/>
</dbReference>
<protein>
    <recommendedName>
        <fullName evidence="1">Homing endonuclease LAGLIDADG domain-containing protein</fullName>
    </recommendedName>
</protein>
<accession>A0A1F7Y8U1</accession>
<evidence type="ECO:0000313" key="2">
    <source>
        <dbReference type="EMBL" id="OGM23756.1"/>
    </source>
</evidence>
<proteinExistence type="predicted"/>
<dbReference type="GO" id="GO:0004519">
    <property type="term" value="F:endonuclease activity"/>
    <property type="evidence" value="ECO:0007669"/>
    <property type="project" value="InterPro"/>
</dbReference>
<feature type="domain" description="Homing endonuclease LAGLIDADG" evidence="1">
    <location>
        <begin position="8"/>
        <end position="106"/>
    </location>
</feature>
<dbReference type="AlphaFoldDB" id="A0A1F7Y8U1"/>
<dbReference type="Gene3D" id="3.10.28.10">
    <property type="entry name" value="Homing endonucleases"/>
    <property type="match status" value="1"/>
</dbReference>
<dbReference type="SUPFAM" id="SSF55608">
    <property type="entry name" value="Homing endonucleases"/>
    <property type="match status" value="1"/>
</dbReference>
<reference evidence="2 3" key="1">
    <citation type="journal article" date="2016" name="Nat. Commun.">
        <title>Thousands of microbial genomes shed light on interconnected biogeochemical processes in an aquifer system.</title>
        <authorList>
            <person name="Anantharaman K."/>
            <person name="Brown C.T."/>
            <person name="Hug L.A."/>
            <person name="Sharon I."/>
            <person name="Castelle C.J."/>
            <person name="Probst A.J."/>
            <person name="Thomas B.C."/>
            <person name="Singh A."/>
            <person name="Wilkins M.J."/>
            <person name="Karaoz U."/>
            <person name="Brodie E.L."/>
            <person name="Williams K.H."/>
            <person name="Hubbard S.S."/>
            <person name="Banfield J.F."/>
        </authorList>
    </citation>
    <scope>NUCLEOTIDE SEQUENCE [LARGE SCALE GENOMIC DNA]</scope>
</reference>
<dbReference type="InterPro" id="IPR051289">
    <property type="entry name" value="LAGLIDADG_Endonuclease"/>
</dbReference>
<dbReference type="InterPro" id="IPR027434">
    <property type="entry name" value="Homing_endonucl"/>
</dbReference>
<organism evidence="2 3">
    <name type="scientific">Candidatus Woesebacteria bacterium RIFCSPHIGHO2_01_FULL_39_28</name>
    <dbReference type="NCBI Taxonomy" id="1802496"/>
    <lineage>
        <taxon>Bacteria</taxon>
        <taxon>Candidatus Woeseibacteriota</taxon>
    </lineage>
</organism>
<evidence type="ECO:0000259" key="1">
    <source>
        <dbReference type="Pfam" id="PF00961"/>
    </source>
</evidence>
<gene>
    <name evidence="2" type="ORF">A2627_05215</name>
</gene>
<dbReference type="EMBL" id="MGGI01000037">
    <property type="protein sequence ID" value="OGM23756.1"/>
    <property type="molecule type" value="Genomic_DNA"/>
</dbReference>
<evidence type="ECO:0000313" key="3">
    <source>
        <dbReference type="Proteomes" id="UP000178851"/>
    </source>
</evidence>
<comment type="caution">
    <text evidence="2">The sequence shown here is derived from an EMBL/GenBank/DDBJ whole genome shotgun (WGS) entry which is preliminary data.</text>
</comment>
<dbReference type="Proteomes" id="UP000178851">
    <property type="component" value="Unassembled WGS sequence"/>
</dbReference>
<sequence length="164" mass="19089">MILKADYIVGLTDGEGCFLASFRRDSRIDLRFFISQAIGNKSLLEKVRQYFKIGSVYQKSDRSGHLPAWVFEVSKRDDIYNIVIPFFEKNKLQGYKAKSFNDFCKIAKVVKARQDIRKLTKKEVNYITFIKQRMNKYYGSPGAVNPLVGWERAITSMKRNPSRQ</sequence>
<dbReference type="PANTHER" id="PTHR36181:SF4">
    <property type="entry name" value="LAGLIDADG ENDONUCLEASE"/>
    <property type="match status" value="1"/>
</dbReference>
<dbReference type="InterPro" id="IPR004860">
    <property type="entry name" value="LAGLIDADG_dom"/>
</dbReference>
<name>A0A1F7Y8U1_9BACT</name>